<dbReference type="SUPFAM" id="SSF52540">
    <property type="entry name" value="P-loop containing nucleoside triphosphate hydrolases"/>
    <property type="match status" value="2"/>
</dbReference>
<reference evidence="12" key="1">
    <citation type="submission" date="2016-09" db="EMBL/GenBank/DDBJ databases">
        <authorList>
            <person name="Jeantristanb JTB J.-T."/>
            <person name="Ricardo R."/>
        </authorList>
    </citation>
    <scope>NUCLEOTIDE SEQUENCE [LARGE SCALE GENOMIC DNA]</scope>
</reference>
<dbReference type="Gene3D" id="3.40.50.300">
    <property type="entry name" value="P-loop containing nucleotide triphosphate hydrolases"/>
    <property type="match status" value="2"/>
</dbReference>
<dbReference type="EC" id="3.6.4.13" evidence="7"/>
<feature type="compositionally biased region" description="Gly residues" evidence="8">
    <location>
        <begin position="659"/>
        <end position="736"/>
    </location>
</feature>
<dbReference type="SMART" id="SM00487">
    <property type="entry name" value="DEXDc"/>
    <property type="match status" value="1"/>
</dbReference>
<evidence type="ECO:0000313" key="11">
    <source>
        <dbReference type="EMBL" id="SCV74294.1"/>
    </source>
</evidence>
<proteinExistence type="inferred from homology"/>
<dbReference type="Pfam" id="PF00271">
    <property type="entry name" value="Helicase_C"/>
    <property type="match status" value="1"/>
</dbReference>
<keyword evidence="3 6" id="KW-0347">Helicase</keyword>
<feature type="region of interest" description="Disordered" evidence="8">
    <location>
        <begin position="26"/>
        <end position="153"/>
    </location>
</feature>
<dbReference type="GO" id="GO:0005524">
    <property type="term" value="F:ATP binding"/>
    <property type="evidence" value="ECO:0007669"/>
    <property type="project" value="UniProtKB-UniRule"/>
</dbReference>
<dbReference type="OrthoDB" id="193716at2759"/>
<feature type="domain" description="Helicase C-terminal" evidence="10">
    <location>
        <begin position="414"/>
        <end position="560"/>
    </location>
</feature>
<evidence type="ECO:0000256" key="4">
    <source>
        <dbReference type="ARBA" id="ARBA00022840"/>
    </source>
</evidence>
<dbReference type="GO" id="GO:0003723">
    <property type="term" value="F:RNA binding"/>
    <property type="evidence" value="ECO:0007669"/>
    <property type="project" value="UniProtKB-UniRule"/>
</dbReference>
<dbReference type="InterPro" id="IPR027417">
    <property type="entry name" value="P-loop_NTPase"/>
</dbReference>
<dbReference type="PROSITE" id="PS51192">
    <property type="entry name" value="HELICASE_ATP_BIND_1"/>
    <property type="match status" value="1"/>
</dbReference>
<evidence type="ECO:0000259" key="10">
    <source>
        <dbReference type="PROSITE" id="PS51194"/>
    </source>
</evidence>
<evidence type="ECO:0000313" key="12">
    <source>
        <dbReference type="Proteomes" id="UP000198372"/>
    </source>
</evidence>
<comment type="function">
    <text evidence="7">RNA helicase.</text>
</comment>
<feature type="compositionally biased region" description="Low complexity" evidence="8">
    <location>
        <begin position="87"/>
        <end position="104"/>
    </location>
</feature>
<gene>
    <name evidence="11" type="ORF">BQ2448_6726</name>
</gene>
<dbReference type="InterPro" id="IPR001650">
    <property type="entry name" value="Helicase_C-like"/>
</dbReference>
<dbReference type="SMART" id="SM00490">
    <property type="entry name" value="HELICc"/>
    <property type="match status" value="1"/>
</dbReference>
<dbReference type="EMBL" id="FMSP01000020">
    <property type="protein sequence ID" value="SCV74294.1"/>
    <property type="molecule type" value="Genomic_DNA"/>
</dbReference>
<evidence type="ECO:0000256" key="5">
    <source>
        <dbReference type="ARBA" id="ARBA00022884"/>
    </source>
</evidence>
<evidence type="ECO:0000256" key="6">
    <source>
        <dbReference type="RuleBase" id="RU000492"/>
    </source>
</evidence>
<keyword evidence="12" id="KW-1185">Reference proteome</keyword>
<comment type="domain">
    <text evidence="7">The Q motif is unique to and characteristic of the DEAD box family of RNA helicases and controls ATP binding and hydrolysis.</text>
</comment>
<evidence type="ECO:0000256" key="1">
    <source>
        <dbReference type="ARBA" id="ARBA00022741"/>
    </source>
</evidence>
<organism evidence="11 12">
    <name type="scientific">Microbotryum intermedium</name>
    <dbReference type="NCBI Taxonomy" id="269621"/>
    <lineage>
        <taxon>Eukaryota</taxon>
        <taxon>Fungi</taxon>
        <taxon>Dikarya</taxon>
        <taxon>Basidiomycota</taxon>
        <taxon>Pucciniomycotina</taxon>
        <taxon>Microbotryomycetes</taxon>
        <taxon>Microbotryales</taxon>
        <taxon>Microbotryaceae</taxon>
        <taxon>Microbotryum</taxon>
    </lineage>
</organism>
<sequence>MASQLLSSSRFKFLHLRQRIFTSPIDSFATPSSSLSRVSRGARTSASSTHSTHPIMSQPRNPPPTSDGRPNKRRRPQKKPVSSTPNLASASGSTAPSTLSSSAAGGHGPSLLSRLSTIATSAGTGTGSSTPALSSQAPTPTGTMTPTGGDSSKAFTQLKFEDLHLQGKISQRTAQGIAALSPPHIYCTPVQEATLPVILTGVDAFRLLAQAKTGTGKTLAFLIPSIELLLRSNPQPKADRISILVMSPTRELAIQIEEAARVLLSSTPFAVQHVVGGTNMKSETSRLNHQRCDILVATPGRMLDHLENSNLKLKLSECRALILDEADRLLEQGFRREIEKILQFLPRRDVHPRQTLLFSATISAQVHQIASLALLPTHRFVTTLTEEDQNTHEHVPQFSVIADLHDSFAMTLVTIRAEIATHGTATKIMAFFPTARATGLAAALFTRLNLDLPVLEIHSRKSQSQRNAAAEAYKAAPSAILFSSDVTARGMDFPGVTTVLQVGLPSAPEQYIHRLGRTARAGASGSGVLILSPFETFFLNKREIKALPIQAHPLSSTDLNPNSAAIRAAKNQVAEAMRTIDDDLKSQFYGATLGFYKTYLKDSFRGSAENMVATFNAFATAQDGLAFDGASGAVPGIPAKTIGKMGLKGTKGLNVLPGDGKGGQGGRGGGFNGSGGGGGGGGGNFGNGTGGHGHGGEAGFSSGRGGGTLGGRGGGRGGDGGGGGRGRGRGGMSGGY</sequence>
<comment type="catalytic activity">
    <reaction evidence="7">
        <text>ATP + H2O = ADP + phosphate + H(+)</text>
        <dbReference type="Rhea" id="RHEA:13065"/>
        <dbReference type="ChEBI" id="CHEBI:15377"/>
        <dbReference type="ChEBI" id="CHEBI:15378"/>
        <dbReference type="ChEBI" id="CHEBI:30616"/>
        <dbReference type="ChEBI" id="CHEBI:43474"/>
        <dbReference type="ChEBI" id="CHEBI:456216"/>
        <dbReference type="EC" id="3.6.4.13"/>
    </reaction>
</comment>
<dbReference type="GO" id="GO:0016787">
    <property type="term" value="F:hydrolase activity"/>
    <property type="evidence" value="ECO:0007669"/>
    <property type="project" value="UniProtKB-KW"/>
</dbReference>
<dbReference type="GO" id="GO:0003724">
    <property type="term" value="F:RNA helicase activity"/>
    <property type="evidence" value="ECO:0007669"/>
    <property type="project" value="UniProtKB-EC"/>
</dbReference>
<comment type="similarity">
    <text evidence="6">Belongs to the DEAD box helicase family.</text>
</comment>
<feature type="compositionally biased region" description="Polar residues" evidence="8">
    <location>
        <begin position="26"/>
        <end position="35"/>
    </location>
</feature>
<feature type="compositionally biased region" description="Low complexity" evidence="8">
    <location>
        <begin position="116"/>
        <end position="149"/>
    </location>
</feature>
<protein>
    <recommendedName>
        <fullName evidence="7">ATP-dependent RNA helicase</fullName>
        <ecNumber evidence="7">3.6.4.13</ecNumber>
    </recommendedName>
</protein>
<dbReference type="AlphaFoldDB" id="A0A238FQY2"/>
<keyword evidence="5 7" id="KW-0694">RNA-binding</keyword>
<feature type="region of interest" description="Disordered" evidence="8">
    <location>
        <begin position="656"/>
        <end position="736"/>
    </location>
</feature>
<dbReference type="PANTHER" id="PTHR24031">
    <property type="entry name" value="RNA HELICASE"/>
    <property type="match status" value="1"/>
</dbReference>
<feature type="domain" description="Helicase ATP-binding" evidence="9">
    <location>
        <begin position="198"/>
        <end position="380"/>
    </location>
</feature>
<evidence type="ECO:0000256" key="8">
    <source>
        <dbReference type="SAM" id="MobiDB-lite"/>
    </source>
</evidence>
<dbReference type="InterPro" id="IPR014001">
    <property type="entry name" value="Helicase_ATP-bd"/>
</dbReference>
<dbReference type="Pfam" id="PF00270">
    <property type="entry name" value="DEAD"/>
    <property type="match status" value="1"/>
</dbReference>
<dbReference type="PROSITE" id="PS51194">
    <property type="entry name" value="HELICASE_CTER"/>
    <property type="match status" value="1"/>
</dbReference>
<feature type="compositionally biased region" description="Low complexity" evidence="8">
    <location>
        <begin position="36"/>
        <end position="53"/>
    </location>
</feature>
<keyword evidence="2 6" id="KW-0378">Hydrolase</keyword>
<dbReference type="Proteomes" id="UP000198372">
    <property type="component" value="Unassembled WGS sequence"/>
</dbReference>
<accession>A0A238FQY2</accession>
<dbReference type="STRING" id="269621.A0A238FQY2"/>
<evidence type="ECO:0000259" key="9">
    <source>
        <dbReference type="PROSITE" id="PS51192"/>
    </source>
</evidence>
<evidence type="ECO:0000256" key="3">
    <source>
        <dbReference type="ARBA" id="ARBA00022806"/>
    </source>
</evidence>
<dbReference type="InterPro" id="IPR011545">
    <property type="entry name" value="DEAD/DEAH_box_helicase_dom"/>
</dbReference>
<evidence type="ECO:0000256" key="7">
    <source>
        <dbReference type="RuleBase" id="RU365068"/>
    </source>
</evidence>
<dbReference type="CDD" id="cd18787">
    <property type="entry name" value="SF2_C_DEAD"/>
    <property type="match status" value="1"/>
</dbReference>
<keyword evidence="1 6" id="KW-0547">Nucleotide-binding</keyword>
<keyword evidence="4 6" id="KW-0067">ATP-binding</keyword>
<evidence type="ECO:0000256" key="2">
    <source>
        <dbReference type="ARBA" id="ARBA00022801"/>
    </source>
</evidence>
<name>A0A238FQY2_9BASI</name>
<dbReference type="PROSITE" id="PS00039">
    <property type="entry name" value="DEAD_ATP_HELICASE"/>
    <property type="match status" value="1"/>
</dbReference>
<dbReference type="InterPro" id="IPR000629">
    <property type="entry name" value="RNA-helicase_DEAD-box_CS"/>
</dbReference>